<comment type="caution">
    <text evidence="1">The sequence shown here is derived from an EMBL/GenBank/DDBJ whole genome shotgun (WGS) entry which is preliminary data.</text>
</comment>
<proteinExistence type="predicted"/>
<reference evidence="1 2" key="1">
    <citation type="submission" date="2017-09" db="EMBL/GenBank/DDBJ databases">
        <title>Large-scale bioinformatics analysis of Bacillus genomes uncovers conserved roles of natural products in bacterial physiology.</title>
        <authorList>
            <consortium name="Agbiome Team Llc"/>
            <person name="Bleich R.M."/>
            <person name="Grubbs K.J."/>
            <person name="Santa Maria K.C."/>
            <person name="Allen S.E."/>
            <person name="Farag S."/>
            <person name="Shank E.A."/>
            <person name="Bowers A."/>
        </authorList>
    </citation>
    <scope>NUCLEOTIDE SEQUENCE [LARGE SCALE GENOMIC DNA]</scope>
    <source>
        <strain evidence="1 2">AFS044250</strain>
    </source>
</reference>
<evidence type="ECO:0000313" key="1">
    <source>
        <dbReference type="EMBL" id="PHD69232.1"/>
    </source>
</evidence>
<dbReference type="RefSeq" id="WP_100060724.1">
    <property type="nucleotide sequence ID" value="NZ_NUSQ01000064.1"/>
</dbReference>
<sequence>MKSVRLHDYDTVEDIVLEFLHRNGVQVYSCYESLEKDVIYVCGTMNIVKVGDQPDTLKHKHHDRNWSGDVAITDSYRYATYYVLDEIQRLYAIHLIGK</sequence>
<accession>A0A2C4QXQ3</accession>
<evidence type="ECO:0000313" key="2">
    <source>
        <dbReference type="Proteomes" id="UP000225997"/>
    </source>
</evidence>
<dbReference type="EMBL" id="NUSQ01000064">
    <property type="protein sequence ID" value="PHD69232.1"/>
    <property type="molecule type" value="Genomic_DNA"/>
</dbReference>
<organism evidence="1 2">
    <name type="scientific">Bacillus toyonensis</name>
    <dbReference type="NCBI Taxonomy" id="155322"/>
    <lineage>
        <taxon>Bacteria</taxon>
        <taxon>Bacillati</taxon>
        <taxon>Bacillota</taxon>
        <taxon>Bacilli</taxon>
        <taxon>Bacillales</taxon>
        <taxon>Bacillaceae</taxon>
        <taxon>Bacillus</taxon>
        <taxon>Bacillus cereus group</taxon>
    </lineage>
</organism>
<name>A0A2C4QXQ3_9BACI</name>
<gene>
    <name evidence="1" type="ORF">COF40_16360</name>
</gene>
<dbReference type="Proteomes" id="UP000225997">
    <property type="component" value="Unassembled WGS sequence"/>
</dbReference>
<dbReference type="AlphaFoldDB" id="A0A2C4QXQ3"/>
<protein>
    <submittedName>
        <fullName evidence="1">Uncharacterized protein</fullName>
    </submittedName>
</protein>